<dbReference type="OrthoDB" id="9813518at2"/>
<keyword evidence="3" id="KW-0406">Ion transport</keyword>
<evidence type="ECO:0000259" key="2">
    <source>
        <dbReference type="Pfam" id="PF07885"/>
    </source>
</evidence>
<keyword evidence="1" id="KW-1133">Transmembrane helix</keyword>
<dbReference type="EMBL" id="AMZO01000001">
    <property type="protein sequence ID" value="ELR67797.1"/>
    <property type="molecule type" value="Genomic_DNA"/>
</dbReference>
<dbReference type="SUPFAM" id="SSF81324">
    <property type="entry name" value="Voltage-gated potassium channels"/>
    <property type="match status" value="1"/>
</dbReference>
<feature type="transmembrane region" description="Helical" evidence="1">
    <location>
        <begin position="12"/>
        <end position="32"/>
    </location>
</feature>
<dbReference type="InterPro" id="IPR013099">
    <property type="entry name" value="K_chnl_dom"/>
</dbReference>
<protein>
    <submittedName>
        <fullName evidence="3">Potassium channel protein</fullName>
    </submittedName>
</protein>
<dbReference type="AlphaFoldDB" id="M0QSH5"/>
<dbReference type="PATRIC" id="fig|1056511.3.peg.105"/>
<accession>M0QSH5</accession>
<dbReference type="Proteomes" id="UP000011134">
    <property type="component" value="Unassembled WGS sequence"/>
</dbReference>
<proteinExistence type="predicted"/>
<keyword evidence="3" id="KW-0407">Ion channel</keyword>
<comment type="caution">
    <text evidence="3">The sequence shown here is derived from an EMBL/GenBank/DDBJ whole genome shotgun (WGS) entry which is preliminary data.</text>
</comment>
<feature type="transmembrane region" description="Helical" evidence="1">
    <location>
        <begin position="122"/>
        <end position="142"/>
    </location>
</feature>
<dbReference type="GO" id="GO:0034220">
    <property type="term" value="P:monoatomic ion transmembrane transport"/>
    <property type="evidence" value="ECO:0007669"/>
    <property type="project" value="UniProtKB-KW"/>
</dbReference>
<keyword evidence="4" id="KW-1185">Reference proteome</keyword>
<sequence length="223" mass="24770">MGNKISEKNNFYYLTLALIILLISSSFQQVLTSGLLDLLLQFVTVLNFIVCLVSLRFDKKWYRFLIALFVCWLVVAVGRQLMGIKQIDVVMLLLTFTFFLGTFASIFRQILMTGSIDTNKVIGSLALFLLLGLMWAILYLLILEFSSDAFTGMTQLPWGDNFSNAAYFSFVTLTTLGYGDISPVSPVAQVVVYLEAIVGVFYMAIVVASLVGASQSNQDKDNG</sequence>
<dbReference type="Pfam" id="PF07885">
    <property type="entry name" value="Ion_trans_2"/>
    <property type="match status" value="1"/>
</dbReference>
<evidence type="ECO:0000256" key="1">
    <source>
        <dbReference type="SAM" id="Phobius"/>
    </source>
</evidence>
<feature type="transmembrane region" description="Helical" evidence="1">
    <location>
        <begin position="89"/>
        <end position="110"/>
    </location>
</feature>
<dbReference type="PRINTS" id="PR00169">
    <property type="entry name" value="KCHANNEL"/>
</dbReference>
<feature type="transmembrane region" description="Helical" evidence="1">
    <location>
        <begin position="64"/>
        <end position="83"/>
    </location>
</feature>
<name>M0QSH5_9GAMM</name>
<keyword evidence="3" id="KW-0813">Transport</keyword>
<evidence type="ECO:0000313" key="4">
    <source>
        <dbReference type="Proteomes" id="UP000011134"/>
    </source>
</evidence>
<feature type="domain" description="Potassium channel" evidence="2">
    <location>
        <begin position="142"/>
        <end position="211"/>
    </location>
</feature>
<dbReference type="Gene3D" id="1.10.287.70">
    <property type="match status" value="1"/>
</dbReference>
<organism evidence="3 4">
    <name type="scientific">Photobacterium marinum</name>
    <dbReference type="NCBI Taxonomy" id="1056511"/>
    <lineage>
        <taxon>Bacteria</taxon>
        <taxon>Pseudomonadati</taxon>
        <taxon>Pseudomonadota</taxon>
        <taxon>Gammaproteobacteria</taxon>
        <taxon>Vibrionales</taxon>
        <taxon>Vibrionaceae</taxon>
        <taxon>Photobacterium</taxon>
    </lineage>
</organism>
<feature type="transmembrane region" description="Helical" evidence="1">
    <location>
        <begin position="38"/>
        <end position="57"/>
    </location>
</feature>
<gene>
    <name evidence="3" type="ORF">C942_00104</name>
</gene>
<keyword evidence="1" id="KW-0472">Membrane</keyword>
<keyword evidence="1" id="KW-0812">Transmembrane</keyword>
<evidence type="ECO:0000313" key="3">
    <source>
        <dbReference type="EMBL" id="ELR67797.1"/>
    </source>
</evidence>
<reference evidence="3 4" key="1">
    <citation type="submission" date="2012-12" db="EMBL/GenBank/DDBJ databases">
        <title>Genome Assembly of Photobacterium sp. AK15.</title>
        <authorList>
            <person name="Khatri I."/>
            <person name="Vaidya B."/>
            <person name="Srinivas T.N.R."/>
            <person name="Subramanian S."/>
            <person name="Pinnaka A."/>
        </authorList>
    </citation>
    <scope>NUCLEOTIDE SEQUENCE [LARGE SCALE GENOMIC DNA]</scope>
    <source>
        <strain evidence="3 4">AK15</strain>
    </source>
</reference>
<dbReference type="RefSeq" id="WP_007461246.1">
    <property type="nucleotide sequence ID" value="NZ_AMZO01000001.1"/>
</dbReference>
<feature type="transmembrane region" description="Helical" evidence="1">
    <location>
        <begin position="191"/>
        <end position="213"/>
    </location>
</feature>